<protein>
    <recommendedName>
        <fullName evidence="5 6">Citrate synthase</fullName>
    </recommendedName>
</protein>
<dbReference type="NCBIfam" id="NF004126">
    <property type="entry name" value="PRK05614.1"/>
    <property type="match status" value="1"/>
</dbReference>
<dbReference type="InterPro" id="IPR036969">
    <property type="entry name" value="Citrate_synthase_sf"/>
</dbReference>
<organism evidence="8 9">
    <name type="scientific">Durusdinium trenchii</name>
    <dbReference type="NCBI Taxonomy" id="1381693"/>
    <lineage>
        <taxon>Eukaryota</taxon>
        <taxon>Sar</taxon>
        <taxon>Alveolata</taxon>
        <taxon>Dinophyceae</taxon>
        <taxon>Suessiales</taxon>
        <taxon>Symbiodiniaceae</taxon>
        <taxon>Durusdinium</taxon>
    </lineage>
</organism>
<dbReference type="Gene3D" id="1.10.580.10">
    <property type="entry name" value="Citrate Synthase, domain 1"/>
    <property type="match status" value="1"/>
</dbReference>
<dbReference type="SUPFAM" id="SSF48256">
    <property type="entry name" value="Citrate synthase"/>
    <property type="match status" value="1"/>
</dbReference>
<dbReference type="PANTHER" id="PTHR42871:SF1">
    <property type="entry name" value="CITRATE SYNTHASE"/>
    <property type="match status" value="1"/>
</dbReference>
<evidence type="ECO:0000256" key="6">
    <source>
        <dbReference type="RuleBase" id="RU000441"/>
    </source>
</evidence>
<comment type="pathway">
    <text evidence="1">Carbohydrate metabolism; tricarboxylic acid cycle; isocitrate from oxaloacetate: step 1/2.</text>
</comment>
<comment type="similarity">
    <text evidence="2 5 6">Belongs to the citrate synthase family.</text>
</comment>
<evidence type="ECO:0000256" key="5">
    <source>
        <dbReference type="PIRNR" id="PIRNR001369"/>
    </source>
</evidence>
<dbReference type="InterPro" id="IPR019810">
    <property type="entry name" value="Citrate_synthase_AS"/>
</dbReference>
<sequence>MVQEEAILKLPNGTEHRIKARKDTAAAKPIFGGRSILPALQGVCLYRGYSVPDLVDQAQALEDGVAYLLLVGEKPSVAQLAEFRKEIQKHMLVHEKVKAMFSNFTINAHPMAIMVAVIGALSCIFSELDPLDEEHRWLACKRLIAKVPVLACWAYKTSIGQPMMYPRADLSFAENFLYMMFATPMEEYQVNPVAAKAINAFMILHMDHEQNASTSTVRIAGSSQANPYACIAAGVASLWGPAHGGANEAVIKMLEEIGVPENVPNFVADVKAKKEGVRLMGFGHRVYKNYDPRAKVMKGLVAQVLQELGIEDPLLKVAQELEKVALADDYFVQRKLYPNVDYYSGIMLRALGIPTSMFTVMFAMSRTVGWVSQWNEMVSEGQMRIGRPRQLYVGPKERKWSESKARRGGSPVDRGGVRKRASLKRFEEGKELV</sequence>
<dbReference type="PANTHER" id="PTHR42871">
    <property type="entry name" value="CITRATE SYNTHASE"/>
    <property type="match status" value="1"/>
</dbReference>
<dbReference type="NCBIfam" id="TIGR01798">
    <property type="entry name" value="cit_synth_I"/>
    <property type="match status" value="1"/>
</dbReference>
<dbReference type="InterPro" id="IPR024176">
    <property type="entry name" value="Citrate_synthase_bac-typ"/>
</dbReference>
<evidence type="ECO:0000313" key="9">
    <source>
        <dbReference type="Proteomes" id="UP001642464"/>
    </source>
</evidence>
<dbReference type="Pfam" id="PF00285">
    <property type="entry name" value="Citrate_synt"/>
    <property type="match status" value="1"/>
</dbReference>
<dbReference type="EMBL" id="CAXAMM010040474">
    <property type="protein sequence ID" value="CAK9093484.1"/>
    <property type="molecule type" value="Genomic_DNA"/>
</dbReference>
<comment type="caution">
    <text evidence="8">The sequence shown here is derived from an EMBL/GenBank/DDBJ whole genome shotgun (WGS) entry which is preliminary data.</text>
</comment>
<evidence type="ECO:0000256" key="7">
    <source>
        <dbReference type="SAM" id="MobiDB-lite"/>
    </source>
</evidence>
<dbReference type="InterPro" id="IPR010953">
    <property type="entry name" value="Citrate_synthase_typ-I"/>
</dbReference>
<gene>
    <name evidence="8" type="ORF">SCF082_LOCUS43979</name>
</gene>
<evidence type="ECO:0000313" key="8">
    <source>
        <dbReference type="EMBL" id="CAK9093484.1"/>
    </source>
</evidence>
<dbReference type="InterPro" id="IPR002020">
    <property type="entry name" value="Citrate_synthase"/>
</dbReference>
<proteinExistence type="inferred from homology"/>
<evidence type="ECO:0000256" key="4">
    <source>
        <dbReference type="ARBA" id="ARBA00022679"/>
    </source>
</evidence>
<keyword evidence="3" id="KW-0816">Tricarboxylic acid cycle</keyword>
<reference evidence="8 9" key="1">
    <citation type="submission" date="2024-02" db="EMBL/GenBank/DDBJ databases">
        <authorList>
            <person name="Chen Y."/>
            <person name="Shah S."/>
            <person name="Dougan E. K."/>
            <person name="Thang M."/>
            <person name="Chan C."/>
        </authorList>
    </citation>
    <scope>NUCLEOTIDE SEQUENCE [LARGE SCALE GENOMIC DNA]</scope>
</reference>
<name>A0ABP0QZT2_9DINO</name>
<evidence type="ECO:0000256" key="1">
    <source>
        <dbReference type="ARBA" id="ARBA00004751"/>
    </source>
</evidence>
<feature type="region of interest" description="Disordered" evidence="7">
    <location>
        <begin position="396"/>
        <end position="418"/>
    </location>
</feature>
<keyword evidence="4 5" id="KW-0808">Transferase</keyword>
<evidence type="ECO:0000256" key="3">
    <source>
        <dbReference type="ARBA" id="ARBA00022532"/>
    </source>
</evidence>
<keyword evidence="9" id="KW-1185">Reference proteome</keyword>
<dbReference type="PROSITE" id="PS00480">
    <property type="entry name" value="CITRATE_SYNTHASE"/>
    <property type="match status" value="1"/>
</dbReference>
<dbReference type="PIRSF" id="PIRSF001369">
    <property type="entry name" value="Citrate_synth"/>
    <property type="match status" value="1"/>
</dbReference>
<dbReference type="Proteomes" id="UP001642464">
    <property type="component" value="Unassembled WGS sequence"/>
</dbReference>
<evidence type="ECO:0000256" key="2">
    <source>
        <dbReference type="ARBA" id="ARBA00010566"/>
    </source>
</evidence>
<dbReference type="InterPro" id="IPR016143">
    <property type="entry name" value="Citrate_synth-like_sm_a-sub"/>
</dbReference>
<dbReference type="PRINTS" id="PR00143">
    <property type="entry name" value="CITRTSNTHASE"/>
</dbReference>
<dbReference type="InterPro" id="IPR016142">
    <property type="entry name" value="Citrate_synth-like_lrg_a-sub"/>
</dbReference>
<feature type="compositionally biased region" description="Basic and acidic residues" evidence="7">
    <location>
        <begin position="396"/>
        <end position="405"/>
    </location>
</feature>
<accession>A0ABP0QZT2</accession>
<dbReference type="Gene3D" id="1.10.230.10">
    <property type="entry name" value="Cytochrome P450-Terp, domain 2"/>
    <property type="match status" value="1"/>
</dbReference>